<feature type="domain" description="RNA polymerase Rpb1" evidence="10">
    <location>
        <begin position="270"/>
        <end position="426"/>
    </location>
</feature>
<feature type="coiled-coil region" evidence="8">
    <location>
        <begin position="253"/>
        <end position="293"/>
    </location>
</feature>
<evidence type="ECO:0000313" key="11">
    <source>
        <dbReference type="EMBL" id="KAK4354021.1"/>
    </source>
</evidence>
<dbReference type="GO" id="GO:0003899">
    <property type="term" value="F:DNA-directed RNA polymerase activity"/>
    <property type="evidence" value="ECO:0007669"/>
    <property type="project" value="UniProtKB-EC"/>
</dbReference>
<evidence type="ECO:0000256" key="2">
    <source>
        <dbReference type="ARBA" id="ARBA00012418"/>
    </source>
</evidence>
<comment type="caution">
    <text evidence="11">The sequence shown here is derived from an EMBL/GenBank/DDBJ whole genome shotgun (WGS) entry which is preliminary data.</text>
</comment>
<keyword evidence="7" id="KW-0804">Transcription</keyword>
<keyword evidence="4" id="KW-0808">Transferase</keyword>
<evidence type="ECO:0000256" key="1">
    <source>
        <dbReference type="ARBA" id="ARBA00006460"/>
    </source>
</evidence>
<dbReference type="EC" id="2.7.7.6" evidence="2"/>
<accession>A0AAE1RN54</accession>
<sequence length="556" mass="63227">MYNRCLNLQDRSEYNKRSSWDNFHFTEAMAVINRILNTKSKKCSICKVNNPKITKPSFGRFHMVTSSTRIKGNMIKDQRFNLQHTGGSEENPSPEVLNATEPLGEAETSLYMASSDGLESSMARGRHGDDQSGVIKQQEDLFSLAQPSDGSLCHFFRLIFNKFPLIWANKSWKENECREWFLERLCPASHRGIMLVGQEAMSVIGLFLDFVPRSTTSIAWLVNQETISQKLCHGCKLNSYIEKLPDGLEERVNHFWENKAKKLEKKLEKQVKKEEMLKQLKQEEADFLQLVEQKYLSSLAESGEPVGVLAGQSVGEPSTQMTLNTFHLAGRGEMNVTLGIPRLQEILMTASDRIKTPIMTCPFRGWKSKDDAQSLLAEVKKITVADMIESVEVNLLPLSIHKNKISQLYKLTLKLKKHEFVSSEDCKYTLKHVFLRELEDAIESHMALLYKINGIKDFKSSSESVASNETEENASSTRHDFEKVDDDDEAEDERTEDLSSDAQKRKLQTTDEMDYEDGCEDEAETTAEVEKGEPDQGHDIGSREEEEETGDHGNEE</sequence>
<keyword evidence="12" id="KW-1185">Reference proteome</keyword>
<dbReference type="GO" id="GO:0005736">
    <property type="term" value="C:RNA polymerase I complex"/>
    <property type="evidence" value="ECO:0007669"/>
    <property type="project" value="TreeGrafter"/>
</dbReference>
<keyword evidence="3" id="KW-0240">DNA-directed RNA polymerase</keyword>
<keyword evidence="8" id="KW-0175">Coiled coil</keyword>
<evidence type="ECO:0000256" key="4">
    <source>
        <dbReference type="ARBA" id="ARBA00022679"/>
    </source>
</evidence>
<evidence type="ECO:0000313" key="12">
    <source>
        <dbReference type="Proteomes" id="UP001291623"/>
    </source>
</evidence>
<dbReference type="EMBL" id="JAVYJV010000014">
    <property type="protein sequence ID" value="KAK4354021.1"/>
    <property type="molecule type" value="Genomic_DNA"/>
</dbReference>
<dbReference type="InterPro" id="IPR045867">
    <property type="entry name" value="DNA-dir_RpoC_beta_prime"/>
</dbReference>
<dbReference type="GO" id="GO:0006351">
    <property type="term" value="P:DNA-templated transcription"/>
    <property type="evidence" value="ECO:0007669"/>
    <property type="project" value="InterPro"/>
</dbReference>
<dbReference type="PANTHER" id="PTHR19376">
    <property type="entry name" value="DNA-DIRECTED RNA POLYMERASE"/>
    <property type="match status" value="1"/>
</dbReference>
<evidence type="ECO:0000256" key="3">
    <source>
        <dbReference type="ARBA" id="ARBA00022478"/>
    </source>
</evidence>
<gene>
    <name evidence="11" type="ORF">RND71_026215</name>
</gene>
<feature type="compositionally biased region" description="Acidic residues" evidence="9">
    <location>
        <begin position="483"/>
        <end position="499"/>
    </location>
</feature>
<dbReference type="SUPFAM" id="SSF64484">
    <property type="entry name" value="beta and beta-prime subunits of DNA dependent RNA-polymerase"/>
    <property type="match status" value="1"/>
</dbReference>
<dbReference type="PANTHER" id="PTHR19376:SF11">
    <property type="entry name" value="DNA-DIRECTED RNA POLYMERASE I SUBUNIT RPA1"/>
    <property type="match status" value="1"/>
</dbReference>
<feature type="region of interest" description="Disordered" evidence="9">
    <location>
        <begin position="463"/>
        <end position="556"/>
    </location>
</feature>
<dbReference type="AlphaFoldDB" id="A0AAE1RN54"/>
<keyword evidence="5" id="KW-0548">Nucleotidyltransferase</keyword>
<evidence type="ECO:0000256" key="5">
    <source>
        <dbReference type="ARBA" id="ARBA00022695"/>
    </source>
</evidence>
<evidence type="ECO:0000256" key="8">
    <source>
        <dbReference type="SAM" id="Coils"/>
    </source>
</evidence>
<proteinExistence type="inferred from homology"/>
<evidence type="ECO:0000256" key="9">
    <source>
        <dbReference type="SAM" id="MobiDB-lite"/>
    </source>
</evidence>
<keyword evidence="6" id="KW-0862">Zinc</keyword>
<name>A0AAE1RN54_9SOLA</name>
<feature type="compositionally biased region" description="Basic and acidic residues" evidence="9">
    <location>
        <begin position="528"/>
        <end position="543"/>
    </location>
</feature>
<dbReference type="InterPro" id="IPR007081">
    <property type="entry name" value="RNA_pol_Rpb1_5"/>
</dbReference>
<evidence type="ECO:0000256" key="7">
    <source>
        <dbReference type="ARBA" id="ARBA00023163"/>
    </source>
</evidence>
<dbReference type="Proteomes" id="UP001291623">
    <property type="component" value="Unassembled WGS sequence"/>
</dbReference>
<comment type="similarity">
    <text evidence="1">Belongs to the RNA polymerase beta' chain family.</text>
</comment>
<reference evidence="11" key="1">
    <citation type="submission" date="2023-12" db="EMBL/GenBank/DDBJ databases">
        <title>Genome assembly of Anisodus tanguticus.</title>
        <authorList>
            <person name="Wang Y.-J."/>
        </authorList>
    </citation>
    <scope>NUCLEOTIDE SEQUENCE</scope>
    <source>
        <strain evidence="11">KB-2021</strain>
        <tissue evidence="11">Leaf</tissue>
    </source>
</reference>
<feature type="compositionally biased region" description="Acidic residues" evidence="9">
    <location>
        <begin position="511"/>
        <end position="527"/>
    </location>
</feature>
<feature type="compositionally biased region" description="Polar residues" evidence="9">
    <location>
        <begin position="463"/>
        <end position="476"/>
    </location>
</feature>
<dbReference type="Pfam" id="PF04998">
    <property type="entry name" value="RNA_pol_Rpb1_5"/>
    <property type="match status" value="1"/>
</dbReference>
<evidence type="ECO:0000256" key="6">
    <source>
        <dbReference type="ARBA" id="ARBA00022833"/>
    </source>
</evidence>
<evidence type="ECO:0000259" key="10">
    <source>
        <dbReference type="Pfam" id="PF04998"/>
    </source>
</evidence>
<organism evidence="11 12">
    <name type="scientific">Anisodus tanguticus</name>
    <dbReference type="NCBI Taxonomy" id="243964"/>
    <lineage>
        <taxon>Eukaryota</taxon>
        <taxon>Viridiplantae</taxon>
        <taxon>Streptophyta</taxon>
        <taxon>Embryophyta</taxon>
        <taxon>Tracheophyta</taxon>
        <taxon>Spermatophyta</taxon>
        <taxon>Magnoliopsida</taxon>
        <taxon>eudicotyledons</taxon>
        <taxon>Gunneridae</taxon>
        <taxon>Pentapetalae</taxon>
        <taxon>asterids</taxon>
        <taxon>lamiids</taxon>
        <taxon>Solanales</taxon>
        <taxon>Solanaceae</taxon>
        <taxon>Solanoideae</taxon>
        <taxon>Hyoscyameae</taxon>
        <taxon>Anisodus</taxon>
    </lineage>
</organism>
<dbReference type="Gene3D" id="3.30.70.2850">
    <property type="match status" value="1"/>
</dbReference>
<dbReference type="GO" id="GO:0003677">
    <property type="term" value="F:DNA binding"/>
    <property type="evidence" value="ECO:0007669"/>
    <property type="project" value="InterPro"/>
</dbReference>
<protein>
    <recommendedName>
        <fullName evidence="2">DNA-directed RNA polymerase</fullName>
        <ecNumber evidence="2">2.7.7.6</ecNumber>
    </recommendedName>
</protein>